<dbReference type="InterPro" id="IPR036116">
    <property type="entry name" value="FN3_sf"/>
</dbReference>
<feature type="domain" description="Fibronectin type-III" evidence="2">
    <location>
        <begin position="305"/>
        <end position="401"/>
    </location>
</feature>
<reference evidence="3 4" key="1">
    <citation type="submission" date="2023-03" db="EMBL/GenBank/DDBJ databases">
        <title>Muricauda XX sp. nov. and Muricauda XXX sp. nov., two novel species isolated from Okinawa Trough.</title>
        <authorList>
            <person name="Cao W."/>
            <person name="Deng X."/>
        </authorList>
    </citation>
    <scope>NUCLEOTIDE SEQUENCE [LARGE SCALE GENOMIC DNA]</scope>
    <source>
        <strain evidence="3 4">334s03</strain>
    </source>
</reference>
<dbReference type="SUPFAM" id="SSF49265">
    <property type="entry name" value="Fibronectin type III"/>
    <property type="match status" value="1"/>
</dbReference>
<dbReference type="InterPro" id="IPR003961">
    <property type="entry name" value="FN3_dom"/>
</dbReference>
<proteinExistence type="predicted"/>
<keyword evidence="1" id="KW-0175">Coiled coil</keyword>
<comment type="caution">
    <text evidence="3">The sequence shown here is derived from an EMBL/GenBank/DDBJ whole genome shotgun (WGS) entry which is preliminary data.</text>
</comment>
<dbReference type="SMART" id="SM00060">
    <property type="entry name" value="FN3"/>
    <property type="match status" value="1"/>
</dbReference>
<sequence>MKKYSKYAVISMQYAVSSKLCRLLKTLLPAYCLLLTGIVTAQIYPVQATPQMVPPYSLKLSDYTTTTQEKLVLNLLLTDAQESGRQVRLKLFVEGPGINFQSTDFVNGALTIVLDGGINQRLTNLDLQPYFNLNNLVGISPKQYSEQLPEGQYQFCFEVYDQFSGQRISNRSCANVYLMLNDPPLLNVPFRGDLVTAQNPQNIIFNWTPRHINAPAVQYEFTLKELWDTGMDPQAAFLASPPLYQTTTFANTLHYGPAQMQLLEGKTYGWQVRAFVSDGINDTSLFRNNGLSEIYHFTYRTDCPPPRFVLSEAENSQTVKINWQMGEHLRYRVQYRKKGYGEDDWFGLWSRNNKVTIRNLEAGTTYEFRVGGDCEPLQTSSEVSGVGLAYSPIHEFTTPTEDEMAYYNCGIPPEIEISNQNPLQLLEPYEVFTAGDFPIVVREVSGSNGYYSGWGYITLPFLEKFKEVIDAANIATGGEVNIGKFSRIRVEFDNIKINTDYQLVEGMVVTSYDPDWSGIVDVDQAIEDIGQFVGSLKEIISQIFDRREEELKQLQELQNQLAEGSITEEEFNEQAEEKANNIEKLDDLLGEQLKEKILESPVVTEAQKEEVKNLGPTALASNDDFSQTDIDNIRKKDTAARKRLEEIAEEVALAEDMYFVNEAYTLLSEDGVYQEVLEKIKTISEYLKESSELCKEQGWGSYKDQGVFPYCLWKEAPIAEAFYYSKVDIPFVAGLTDGLYGEVEGLVLLPKMFYDVSTGMQEFIYAYTWAKWQCTPSKVAMNQKRMGLLLEKLEREQAQTSIWSWVKEQWYSGQKELTEYEGKRCEDAEKLRNEVDEFVDFVQERENLKQLIADVEEKLADYWNTISGIDNTARYHHGKILVFAASFVVPGLGQLTKIKRVKKILEWIKKATPDQLLGLKLRYTDELNNAGKIKKLWTSIDESLGDFRGKIGTYYDVNVTFKSSRQRVGVSVMNNDILELHLRIPEKLQGQGIGSQIVKQAIIEDSPKAIKGWWKTQDIYTNGESINLTIFKSGKAKNLSDIEAALQTPSGKIFAREGFDKIEVIKNTSDEVIILFLK</sequence>
<organism evidence="3 4">
    <name type="scientific">Flagellimonas yonaguniensis</name>
    <dbReference type="NCBI Taxonomy" id="3031325"/>
    <lineage>
        <taxon>Bacteria</taxon>
        <taxon>Pseudomonadati</taxon>
        <taxon>Bacteroidota</taxon>
        <taxon>Flavobacteriia</taxon>
        <taxon>Flavobacteriales</taxon>
        <taxon>Flavobacteriaceae</taxon>
        <taxon>Flagellimonas</taxon>
    </lineage>
</organism>
<protein>
    <submittedName>
        <fullName evidence="3">Fibronectin type III domain-containing protein</fullName>
    </submittedName>
</protein>
<dbReference type="Pfam" id="PF00041">
    <property type="entry name" value="fn3"/>
    <property type="match status" value="1"/>
</dbReference>
<evidence type="ECO:0000256" key="1">
    <source>
        <dbReference type="SAM" id="Coils"/>
    </source>
</evidence>
<feature type="coiled-coil region" evidence="1">
    <location>
        <begin position="540"/>
        <end position="595"/>
    </location>
</feature>
<evidence type="ECO:0000259" key="2">
    <source>
        <dbReference type="PROSITE" id="PS50853"/>
    </source>
</evidence>
<dbReference type="CDD" id="cd00063">
    <property type="entry name" value="FN3"/>
    <property type="match status" value="1"/>
</dbReference>
<name>A0ABT5XZ77_9FLAO</name>
<dbReference type="EMBL" id="JARFVB010000005">
    <property type="protein sequence ID" value="MDF0716493.1"/>
    <property type="molecule type" value="Genomic_DNA"/>
</dbReference>
<evidence type="ECO:0000313" key="4">
    <source>
        <dbReference type="Proteomes" id="UP001221366"/>
    </source>
</evidence>
<dbReference type="InterPro" id="IPR013783">
    <property type="entry name" value="Ig-like_fold"/>
</dbReference>
<dbReference type="Proteomes" id="UP001221366">
    <property type="component" value="Unassembled WGS sequence"/>
</dbReference>
<dbReference type="Gene3D" id="2.60.40.10">
    <property type="entry name" value="Immunoglobulins"/>
    <property type="match status" value="1"/>
</dbReference>
<dbReference type="RefSeq" id="WP_275615725.1">
    <property type="nucleotide sequence ID" value="NZ_JARFVB010000005.1"/>
</dbReference>
<gene>
    <name evidence="3" type="ORF">PY092_10060</name>
</gene>
<keyword evidence="4" id="KW-1185">Reference proteome</keyword>
<accession>A0ABT5XZ77</accession>
<dbReference type="PROSITE" id="PS50853">
    <property type="entry name" value="FN3"/>
    <property type="match status" value="1"/>
</dbReference>
<evidence type="ECO:0000313" key="3">
    <source>
        <dbReference type="EMBL" id="MDF0716493.1"/>
    </source>
</evidence>